<dbReference type="Proteomes" id="UP000016587">
    <property type="component" value="Chromosome"/>
</dbReference>
<name>T2GEG6_MEGG1</name>
<dbReference type="PANTHER" id="PTHR30629:SF2">
    <property type="entry name" value="PROPHAGE INTEGRASE INTS-RELATED"/>
    <property type="match status" value="1"/>
</dbReference>
<dbReference type="Gene3D" id="1.10.443.10">
    <property type="entry name" value="Intergrase catalytic core"/>
    <property type="match status" value="1"/>
</dbReference>
<feature type="domain" description="Tyr recombinase" evidence="5">
    <location>
        <begin position="206"/>
        <end position="403"/>
    </location>
</feature>
<evidence type="ECO:0000313" key="6">
    <source>
        <dbReference type="EMBL" id="AGW14995.1"/>
    </source>
</evidence>
<evidence type="ECO:0000256" key="4">
    <source>
        <dbReference type="ARBA" id="ARBA00023172"/>
    </source>
</evidence>
<keyword evidence="2" id="KW-0229">DNA integration</keyword>
<gene>
    <name evidence="6" type="ORF">DGI_3299</name>
</gene>
<dbReference type="Gene3D" id="1.10.150.130">
    <property type="match status" value="1"/>
</dbReference>
<dbReference type="InterPro" id="IPR013762">
    <property type="entry name" value="Integrase-like_cat_sf"/>
</dbReference>
<accession>T2GEG6</accession>
<dbReference type="Pfam" id="PF22022">
    <property type="entry name" value="Phage_int_M"/>
    <property type="match status" value="1"/>
</dbReference>
<evidence type="ECO:0000256" key="1">
    <source>
        <dbReference type="ARBA" id="ARBA00008857"/>
    </source>
</evidence>
<dbReference type="InterPro" id="IPR010998">
    <property type="entry name" value="Integrase_recombinase_N"/>
</dbReference>
<dbReference type="PANTHER" id="PTHR30629">
    <property type="entry name" value="PROPHAGE INTEGRASE"/>
    <property type="match status" value="1"/>
</dbReference>
<dbReference type="InterPro" id="IPR002104">
    <property type="entry name" value="Integrase_catalytic"/>
</dbReference>
<evidence type="ECO:0000259" key="5">
    <source>
        <dbReference type="PROSITE" id="PS51898"/>
    </source>
</evidence>
<keyword evidence="4" id="KW-0233">DNA recombination</keyword>
<sequence>MTDKEIRAAKPGEKVKRLPDGTVRGLYLEIRPAGGKSWVLRWEKSGKANSIGIGPYPDRTLADARALALEHRRLLLDGLDPAGEKRKEREAARHEAELERATFGAVAGEWFTGMEPTWSPRHAATVRQRLDHYLLPPLGSLPIAEVTPPVLLDALQPMVKAGHLDTAAKTKIIAGQVLRFAMARGLTAFDAAASLRGALPAKSRAHHHAHMTHPKEIGGLMRAIYAYGGDFVTIVALRLMPLLLLRPGELRSLLWREVDLDAAELRLDHAPAELDARKDGRKLHKCLIVPLPTQAVELLRSLQPLTGHCKFVFPSARTRHGGKCERPMSENALAAALAAMGYAGRQTPHGFRHMASTWMNEQGWPADAIERQLSHEPRDAVRGTYNLSQLLPVRRQMLQAWADYLDALRDEKPA</sequence>
<evidence type="ECO:0000313" key="7">
    <source>
        <dbReference type="Proteomes" id="UP000016587"/>
    </source>
</evidence>
<dbReference type="KEGG" id="dgg:DGI_3299"/>
<evidence type="ECO:0000256" key="3">
    <source>
        <dbReference type="ARBA" id="ARBA00023125"/>
    </source>
</evidence>
<dbReference type="STRING" id="1121448.DGI_3299"/>
<dbReference type="AlphaFoldDB" id="T2GEG6"/>
<comment type="similarity">
    <text evidence="1">Belongs to the 'phage' integrase family.</text>
</comment>
<evidence type="ECO:0000256" key="2">
    <source>
        <dbReference type="ARBA" id="ARBA00022908"/>
    </source>
</evidence>
<dbReference type="HOGENOM" id="CLU_027562_0_4_7"/>
<dbReference type="Gene3D" id="3.30.160.390">
    <property type="entry name" value="Integrase, DNA-binding domain"/>
    <property type="match status" value="1"/>
</dbReference>
<dbReference type="SUPFAM" id="SSF56349">
    <property type="entry name" value="DNA breaking-rejoining enzymes"/>
    <property type="match status" value="1"/>
</dbReference>
<dbReference type="InterPro" id="IPR038488">
    <property type="entry name" value="Integrase_DNA-bd_sf"/>
</dbReference>
<proteinExistence type="inferred from homology"/>
<dbReference type="InterPro" id="IPR025166">
    <property type="entry name" value="Integrase_DNA_bind_dom"/>
</dbReference>
<dbReference type="PATRIC" id="fig|1121448.10.peg.3250"/>
<dbReference type="InterPro" id="IPR053876">
    <property type="entry name" value="Phage_int_M"/>
</dbReference>
<dbReference type="InterPro" id="IPR011010">
    <property type="entry name" value="DNA_brk_join_enz"/>
</dbReference>
<keyword evidence="7" id="KW-1185">Reference proteome</keyword>
<dbReference type="Pfam" id="PF13356">
    <property type="entry name" value="Arm-DNA-bind_3"/>
    <property type="match status" value="1"/>
</dbReference>
<reference evidence="7" key="2">
    <citation type="submission" date="2013-07" db="EMBL/GenBank/DDBJ databases">
        <authorList>
            <person name="Morais-Silva F.O."/>
            <person name="Rezende A.M."/>
            <person name="Pimentel C."/>
            <person name="Resende D.M."/>
            <person name="Santos C.I."/>
            <person name="Clemente C."/>
            <person name="de Oliveira L.M."/>
            <person name="da Silva S.M."/>
            <person name="Costa D.A."/>
            <person name="Varela-Raposo A."/>
            <person name="Horacio E.C.A."/>
            <person name="Matos M."/>
            <person name="Flores O."/>
            <person name="Ruiz J.C."/>
            <person name="Rodrigues-Pousada C."/>
        </authorList>
    </citation>
    <scope>NUCLEOTIDE SEQUENCE [LARGE SCALE GENOMIC DNA]</scope>
    <source>
        <strain evidence="7">ATCC 19364 / DSM 1382 / NCIMB 9332 / VKM B-1759</strain>
    </source>
</reference>
<dbReference type="eggNOG" id="COG0582">
    <property type="taxonomic scope" value="Bacteria"/>
</dbReference>
<dbReference type="GO" id="GO:0006310">
    <property type="term" value="P:DNA recombination"/>
    <property type="evidence" value="ECO:0007669"/>
    <property type="project" value="UniProtKB-KW"/>
</dbReference>
<keyword evidence="3" id="KW-0238">DNA-binding</keyword>
<dbReference type="EMBL" id="CP006585">
    <property type="protein sequence ID" value="AGW14995.1"/>
    <property type="molecule type" value="Genomic_DNA"/>
</dbReference>
<dbReference type="GO" id="GO:0003677">
    <property type="term" value="F:DNA binding"/>
    <property type="evidence" value="ECO:0007669"/>
    <property type="project" value="UniProtKB-KW"/>
</dbReference>
<dbReference type="Pfam" id="PF00589">
    <property type="entry name" value="Phage_integrase"/>
    <property type="match status" value="1"/>
</dbReference>
<dbReference type="GO" id="GO:0015074">
    <property type="term" value="P:DNA integration"/>
    <property type="evidence" value="ECO:0007669"/>
    <property type="project" value="UniProtKB-KW"/>
</dbReference>
<protein>
    <submittedName>
        <fullName evidence="6">Putative integrase family protein</fullName>
    </submittedName>
</protein>
<dbReference type="PROSITE" id="PS51898">
    <property type="entry name" value="TYR_RECOMBINASE"/>
    <property type="match status" value="1"/>
</dbReference>
<reference evidence="6 7" key="1">
    <citation type="journal article" date="2013" name="J. Bacteriol.">
        <title>Roles of HynAB and Ech, the only two hydrogenases found in the model sulfate reducer Desulfovibrio gigas.</title>
        <authorList>
            <person name="Morais-Silva F.O."/>
            <person name="Santos C.I."/>
            <person name="Rodrigues R."/>
            <person name="Pereira I.A."/>
            <person name="Rodrigues-Pousada C."/>
        </authorList>
    </citation>
    <scope>NUCLEOTIDE SEQUENCE [LARGE SCALE GENOMIC DNA]</scope>
    <source>
        <strain evidence="7">ATCC 19364 / DSM 1382 / NCIMB 9332 / VKM B-1759</strain>
    </source>
</reference>
<organism evidence="6 7">
    <name type="scientific">Megalodesulfovibrio gigas (strain ATCC 19364 / DSM 1382 / NCIMB 9332 / VKM B-1759)</name>
    <name type="common">Desulfovibrio gigas</name>
    <dbReference type="NCBI Taxonomy" id="1121448"/>
    <lineage>
        <taxon>Bacteria</taxon>
        <taxon>Pseudomonadati</taxon>
        <taxon>Thermodesulfobacteriota</taxon>
        <taxon>Desulfovibrionia</taxon>
        <taxon>Desulfovibrionales</taxon>
        <taxon>Desulfovibrionaceae</taxon>
        <taxon>Megalodesulfovibrio</taxon>
    </lineage>
</organism>
<dbReference type="CDD" id="cd00801">
    <property type="entry name" value="INT_P4_C"/>
    <property type="match status" value="1"/>
</dbReference>
<dbReference type="InterPro" id="IPR050808">
    <property type="entry name" value="Phage_Integrase"/>
</dbReference>